<feature type="zinc finger region" description="C3H1-type" evidence="1">
    <location>
        <begin position="10"/>
        <end position="38"/>
    </location>
</feature>
<proteinExistence type="predicted"/>
<reference evidence="4" key="1">
    <citation type="submission" date="2020-06" db="EMBL/GenBank/DDBJ databases">
        <authorList>
            <person name="Onetto C."/>
        </authorList>
    </citation>
    <scope>NUCLEOTIDE SEQUENCE</scope>
</reference>
<keyword evidence="1" id="KW-0863">Zinc-finger</keyword>
<keyword evidence="1" id="KW-0862">Zinc</keyword>
<feature type="region of interest" description="Disordered" evidence="2">
    <location>
        <begin position="84"/>
        <end position="125"/>
    </location>
</feature>
<evidence type="ECO:0000256" key="1">
    <source>
        <dbReference type="PROSITE-ProRule" id="PRU00723"/>
    </source>
</evidence>
<dbReference type="EMBL" id="CAINUL010000006">
    <property type="protein sequence ID" value="CAD0110480.1"/>
    <property type="molecule type" value="Genomic_DNA"/>
</dbReference>
<dbReference type="PROSITE" id="PS50103">
    <property type="entry name" value="ZF_C3H1"/>
    <property type="match status" value="1"/>
</dbReference>
<evidence type="ECO:0000259" key="3">
    <source>
        <dbReference type="PROSITE" id="PS50103"/>
    </source>
</evidence>
<sequence length="165" mass="18153">MESSPAMWQRNNRPVCRMWQMGRCPLTSIQCDFRHADPQGSNALPVLAEGFVPQPRSSDLSWDFGSHAVHRDRRPLQEIVLPASSTSVREIGQESDQGTWGSPRSSPQRWAAANPAGDREAGTSGKSTFLISVEPIWGACVSTSNRSQHAPGSWLPSRRIQCLDG</sequence>
<evidence type="ECO:0000313" key="5">
    <source>
        <dbReference type="Proteomes" id="UP000745764"/>
    </source>
</evidence>
<accession>A0A9N8PRV8</accession>
<dbReference type="AlphaFoldDB" id="A0A9N8PRV8"/>
<dbReference type="Proteomes" id="UP000745764">
    <property type="component" value="Unassembled WGS sequence"/>
</dbReference>
<keyword evidence="5" id="KW-1185">Reference proteome</keyword>
<evidence type="ECO:0000256" key="2">
    <source>
        <dbReference type="SAM" id="MobiDB-lite"/>
    </source>
</evidence>
<feature type="domain" description="C3H1-type" evidence="3">
    <location>
        <begin position="10"/>
        <end position="38"/>
    </location>
</feature>
<gene>
    <name evidence="4" type="ORF">AWRI4620_LOCUS4735</name>
</gene>
<name>A0A9N8PRV8_9PEZI</name>
<keyword evidence="1" id="KW-0479">Metal-binding</keyword>
<organism evidence="4 5">
    <name type="scientific">Aureobasidium uvarum</name>
    <dbReference type="NCBI Taxonomy" id="2773716"/>
    <lineage>
        <taxon>Eukaryota</taxon>
        <taxon>Fungi</taxon>
        <taxon>Dikarya</taxon>
        <taxon>Ascomycota</taxon>
        <taxon>Pezizomycotina</taxon>
        <taxon>Dothideomycetes</taxon>
        <taxon>Dothideomycetidae</taxon>
        <taxon>Dothideales</taxon>
        <taxon>Saccotheciaceae</taxon>
        <taxon>Aureobasidium</taxon>
    </lineage>
</organism>
<feature type="compositionally biased region" description="Polar residues" evidence="2">
    <location>
        <begin position="84"/>
        <end position="108"/>
    </location>
</feature>
<dbReference type="GO" id="GO:0008270">
    <property type="term" value="F:zinc ion binding"/>
    <property type="evidence" value="ECO:0007669"/>
    <property type="project" value="UniProtKB-KW"/>
</dbReference>
<dbReference type="OrthoDB" id="3932003at2759"/>
<evidence type="ECO:0000313" key="4">
    <source>
        <dbReference type="EMBL" id="CAD0110480.1"/>
    </source>
</evidence>
<protein>
    <recommendedName>
        <fullName evidence="3">C3H1-type domain-containing protein</fullName>
    </recommendedName>
</protein>
<dbReference type="InterPro" id="IPR000571">
    <property type="entry name" value="Znf_CCCH"/>
</dbReference>
<comment type="caution">
    <text evidence="4">The sequence shown here is derived from an EMBL/GenBank/DDBJ whole genome shotgun (WGS) entry which is preliminary data.</text>
</comment>